<gene>
    <name evidence="2" type="ORF">Fcan01_19339</name>
</gene>
<dbReference type="Proteomes" id="UP000198287">
    <property type="component" value="Unassembled WGS sequence"/>
</dbReference>
<protein>
    <submittedName>
        <fullName evidence="2">Uncharacterized protein</fullName>
    </submittedName>
</protein>
<keyword evidence="1" id="KW-0812">Transmembrane</keyword>
<dbReference type="EMBL" id="LNIX01000016">
    <property type="protein sequence ID" value="OXA45975.1"/>
    <property type="molecule type" value="Genomic_DNA"/>
</dbReference>
<evidence type="ECO:0000256" key="1">
    <source>
        <dbReference type="SAM" id="Phobius"/>
    </source>
</evidence>
<reference evidence="2 3" key="1">
    <citation type="submission" date="2015-12" db="EMBL/GenBank/DDBJ databases">
        <title>The genome of Folsomia candida.</title>
        <authorList>
            <person name="Faddeeva A."/>
            <person name="Derks M.F."/>
            <person name="Anvar Y."/>
            <person name="Smit S."/>
            <person name="Van Straalen N."/>
            <person name="Roelofs D."/>
        </authorList>
    </citation>
    <scope>NUCLEOTIDE SEQUENCE [LARGE SCALE GENOMIC DNA]</scope>
    <source>
        <strain evidence="2 3">VU population</strain>
        <tissue evidence="2">Whole body</tissue>
    </source>
</reference>
<keyword evidence="1" id="KW-0472">Membrane</keyword>
<organism evidence="2 3">
    <name type="scientific">Folsomia candida</name>
    <name type="common">Springtail</name>
    <dbReference type="NCBI Taxonomy" id="158441"/>
    <lineage>
        <taxon>Eukaryota</taxon>
        <taxon>Metazoa</taxon>
        <taxon>Ecdysozoa</taxon>
        <taxon>Arthropoda</taxon>
        <taxon>Hexapoda</taxon>
        <taxon>Collembola</taxon>
        <taxon>Entomobryomorpha</taxon>
        <taxon>Isotomoidea</taxon>
        <taxon>Isotomidae</taxon>
        <taxon>Proisotominae</taxon>
        <taxon>Folsomia</taxon>
    </lineage>
</organism>
<proteinExistence type="predicted"/>
<feature type="transmembrane region" description="Helical" evidence="1">
    <location>
        <begin position="300"/>
        <end position="320"/>
    </location>
</feature>
<keyword evidence="1" id="KW-1133">Transmembrane helix</keyword>
<sequence>MEESIGTKLTEYWTDTTNVEMQISKNQFADLPSWDRCIIRRLTPFIKNKHVMDMTTSHYDKIVTDFFRSKNIDFVEKRDGTLNIPQARPIERFWALIKKEYSIRQKPPKNLGEFIYVMTAIIKLVGQLKFGMLFRTSQDAVNLANKFCQHVPLLRMLSSIASLFNNIKLHSKNHKLPFRRYLLSIQEKASYTTINQVVVEGTLFLHVLPFVIDDEKYLRRNKLTLQCLAFDSIVIIQFLFKICSFPYTKSVDLINVARRGIQKVSRDLESEKCYPRTSLLQYRKLQILSRLHKNAWIDPAVPFVVGGAILTTSTCFYVILTSSDQVPLPILALFSIVAVDCIVIIQFLFKIFSFPYTKSVDLINVARRGIQKVSRWEMKYIMSCAPLKVWLGNETFFDRSTSLSIFKIALDLLVTLLLL</sequence>
<keyword evidence="3" id="KW-1185">Reference proteome</keyword>
<accession>A0A226DKB1</accession>
<dbReference type="STRING" id="158441.A0A226DKB1"/>
<name>A0A226DKB1_FOLCA</name>
<evidence type="ECO:0000313" key="2">
    <source>
        <dbReference type="EMBL" id="OXA45975.1"/>
    </source>
</evidence>
<comment type="caution">
    <text evidence="2">The sequence shown here is derived from an EMBL/GenBank/DDBJ whole genome shotgun (WGS) entry which is preliminary data.</text>
</comment>
<evidence type="ECO:0000313" key="3">
    <source>
        <dbReference type="Proteomes" id="UP000198287"/>
    </source>
</evidence>
<feature type="transmembrane region" description="Helical" evidence="1">
    <location>
        <begin position="326"/>
        <end position="349"/>
    </location>
</feature>
<dbReference type="AlphaFoldDB" id="A0A226DKB1"/>